<feature type="region of interest" description="Disordered" evidence="3">
    <location>
        <begin position="843"/>
        <end position="888"/>
    </location>
</feature>
<dbReference type="PANTHER" id="PTHR47659:SF7">
    <property type="entry name" value="FUNGAL TRANSCRIPTIONAL REGULATORY PROTEIN, N-TERMINAL DOMAIN-CONTAINING PROTEIN"/>
    <property type="match status" value="1"/>
</dbReference>
<gene>
    <name evidence="5" type="ORF">CXG81DRAFT_20370</name>
</gene>
<evidence type="ECO:0000259" key="4">
    <source>
        <dbReference type="PROSITE" id="PS50048"/>
    </source>
</evidence>
<evidence type="ECO:0000313" key="6">
    <source>
        <dbReference type="Proteomes" id="UP000274922"/>
    </source>
</evidence>
<dbReference type="AlphaFoldDB" id="A0A4P9X3G4"/>
<evidence type="ECO:0000313" key="5">
    <source>
        <dbReference type="EMBL" id="RKO99551.1"/>
    </source>
</evidence>
<dbReference type="CDD" id="cd00067">
    <property type="entry name" value="GAL4"/>
    <property type="match status" value="1"/>
</dbReference>
<organism evidence="5 6">
    <name type="scientific">Caulochytrium protostelioides</name>
    <dbReference type="NCBI Taxonomy" id="1555241"/>
    <lineage>
        <taxon>Eukaryota</taxon>
        <taxon>Fungi</taxon>
        <taxon>Fungi incertae sedis</taxon>
        <taxon>Chytridiomycota</taxon>
        <taxon>Chytridiomycota incertae sedis</taxon>
        <taxon>Chytridiomycetes</taxon>
        <taxon>Caulochytriales</taxon>
        <taxon>Caulochytriaceae</taxon>
        <taxon>Caulochytrium</taxon>
    </lineage>
</organism>
<dbReference type="Proteomes" id="UP000274922">
    <property type="component" value="Unassembled WGS sequence"/>
</dbReference>
<feature type="region of interest" description="Disordered" evidence="3">
    <location>
        <begin position="1"/>
        <end position="21"/>
    </location>
</feature>
<dbReference type="InterPro" id="IPR050335">
    <property type="entry name" value="ERT1_acuK_gluconeogen_tf"/>
</dbReference>
<feature type="region of interest" description="Disordered" evidence="3">
    <location>
        <begin position="520"/>
        <end position="557"/>
    </location>
</feature>
<feature type="region of interest" description="Disordered" evidence="3">
    <location>
        <begin position="639"/>
        <end position="697"/>
    </location>
</feature>
<reference evidence="6" key="1">
    <citation type="journal article" date="2018" name="Nat. Microbiol.">
        <title>Leveraging single-cell genomics to expand the fungal tree of life.</title>
        <authorList>
            <person name="Ahrendt S.R."/>
            <person name="Quandt C.A."/>
            <person name="Ciobanu D."/>
            <person name="Clum A."/>
            <person name="Salamov A."/>
            <person name="Andreopoulos B."/>
            <person name="Cheng J.F."/>
            <person name="Woyke T."/>
            <person name="Pelin A."/>
            <person name="Henrissat B."/>
            <person name="Reynolds N.K."/>
            <person name="Benny G.L."/>
            <person name="Smith M.E."/>
            <person name="James T.Y."/>
            <person name="Grigoriev I.V."/>
        </authorList>
    </citation>
    <scope>NUCLEOTIDE SEQUENCE [LARGE SCALE GENOMIC DNA]</scope>
    <source>
        <strain evidence="6">ATCC 52028</strain>
    </source>
</reference>
<feature type="compositionally biased region" description="Low complexity" evidence="3">
    <location>
        <begin position="465"/>
        <end position="489"/>
    </location>
</feature>
<name>A0A4P9X3G4_9FUNG</name>
<feature type="domain" description="Zn(2)-C6 fungal-type" evidence="4">
    <location>
        <begin position="762"/>
        <end position="790"/>
    </location>
</feature>
<evidence type="ECO:0000256" key="2">
    <source>
        <dbReference type="ARBA" id="ARBA00023242"/>
    </source>
</evidence>
<dbReference type="InterPro" id="IPR001138">
    <property type="entry name" value="Zn2Cys6_DnaBD"/>
</dbReference>
<sequence>MASGTNDAGAQAGHGGHRSANGNHVDDFLFMPFPSQMGGSYGAHAGMAADMGMTSAYYDALGPASQPPPMHEVHSELSPVLHYLSLASPVMQHFPSPKTGGLGGSYEDTAMLGVPMAASHLAHAHAHAHAHSAAGSAPAMATLPPPGAAAHLVTSPLMTQHRSHPTLSFSAMPSSAGGDAATTATAAGGGIAVAAPAGSSGAAVPTTPAAMALKPPGGLVGRAIAVTLPTPAATRHVSPDASPFLHTPGGLPHAHTHSVLASPYMGSPLAKNSMNADLDVASPSLMPAAAPNAVAPSAMTPVLSVQDAVAVAAMGAPGAQGPTGAEGMLAHMALFDPKHQQQVAAAAHHSWQQAAVAAAHASAHAHRLADAVVADAPHSPIVSGQPLNNAFQELCDWMAVPNAEKTGAADAATDAAANIAKSAATPTSKLHAASKRGLASGSGGASTGRLRRGPRTPRISTANMAVGTGTAAAPASAPVAPTASKTAPPGCSTPTPASAVAPSLGLMLTPVSRAAQLPLAESSDAGPSARASPKLNAAASPLVASTPTKRAKKSGLRTEHAFALEGASLDHDHALKAEHPGERQAPPIDADASASPTRASADVDADAADAVAAAAAAAAAMAAEGAANGAFNEHETEALAAGSSQDLAHDDAGESASTDDSDATPSSADAMLPSGVSDGYDGMGHDPSQPLSEDAEAAAAAASAAAAIAMATEDGSLGGFVPSMGGYAPSGEYMGTELALAEAAAAALMRAENLRRNQVKVACIHCKKACKKCDNKRPCDRCHRLGFADCEDAPRKERNRGFKRGPYKKNNLARQASAAAAAMSPIINLSRYDIGEHAATPELANMGLPDPSKGHLQSPMLSALGTPLPSSAMPPPVSGSGIKPRGKKAIQKAAINAQRVAQRQAAATAAAAAHSAAGSTSEAPGSGVMLPLGFSSDSGPDRFDPAQPFTPAQLEAGLPGGDMPQGMVGPADGLTTDGLPADSTAFFAGAHPGFSGAMGAFEGSAAGPGYPGGGAMGAAMAAHPHAFMFNDLVPGAEMHGLPAHLMNPMSGAAHLQGYAPTGYEMDPRQQGYAQQFASPQQHAVTPQEYAHMVYYDDAKLLQSPYLMSDNGNAAVAAAAVAAAAAAASAVGHEESLPAAASAAEPHLSLAV</sequence>
<dbReference type="EMBL" id="ML014276">
    <property type="protein sequence ID" value="RKO99551.1"/>
    <property type="molecule type" value="Genomic_DNA"/>
</dbReference>
<dbReference type="GO" id="GO:0000981">
    <property type="term" value="F:DNA-binding transcription factor activity, RNA polymerase II-specific"/>
    <property type="evidence" value="ECO:0007669"/>
    <property type="project" value="InterPro"/>
</dbReference>
<keyword evidence="6" id="KW-1185">Reference proteome</keyword>
<keyword evidence="1" id="KW-0479">Metal-binding</keyword>
<accession>A0A4P9X3G4</accession>
<proteinExistence type="predicted"/>
<dbReference type="PANTHER" id="PTHR47659">
    <property type="entry name" value="ZN(II)2CYS6 TRANSCRIPTION FACTOR (EUROFUNG)-RELATED"/>
    <property type="match status" value="1"/>
</dbReference>
<evidence type="ECO:0000256" key="1">
    <source>
        <dbReference type="ARBA" id="ARBA00022723"/>
    </source>
</evidence>
<feature type="region of interest" description="Disordered" evidence="3">
    <location>
        <begin position="423"/>
        <end position="498"/>
    </location>
</feature>
<dbReference type="GO" id="GO:0008270">
    <property type="term" value="F:zinc ion binding"/>
    <property type="evidence" value="ECO:0007669"/>
    <property type="project" value="InterPro"/>
</dbReference>
<dbReference type="OrthoDB" id="5575144at2759"/>
<dbReference type="STRING" id="1555241.A0A4P9X3G4"/>
<dbReference type="PROSITE" id="PS50048">
    <property type="entry name" value="ZN2_CY6_FUNGAL_2"/>
    <property type="match status" value="1"/>
</dbReference>
<keyword evidence="2" id="KW-0539">Nucleus</keyword>
<feature type="region of interest" description="Disordered" evidence="3">
    <location>
        <begin position="579"/>
        <end position="601"/>
    </location>
</feature>
<protein>
    <recommendedName>
        <fullName evidence="4">Zn(2)-C6 fungal-type domain-containing protein</fullName>
    </recommendedName>
</protein>
<evidence type="ECO:0000256" key="3">
    <source>
        <dbReference type="SAM" id="MobiDB-lite"/>
    </source>
</evidence>
<dbReference type="SMART" id="SM00066">
    <property type="entry name" value="GAL4"/>
    <property type="match status" value="1"/>
</dbReference>
<feature type="compositionally biased region" description="Low complexity" evidence="3">
    <location>
        <begin position="585"/>
        <end position="601"/>
    </location>
</feature>